<evidence type="ECO:0000313" key="1">
    <source>
        <dbReference type="EnsemblPlants" id="OBART11G05630.2"/>
    </source>
</evidence>
<dbReference type="HOGENOM" id="CLU_2761766_0_0_1"/>
<keyword evidence="2" id="KW-1185">Reference proteome</keyword>
<organism evidence="1">
    <name type="scientific">Oryza barthii</name>
    <dbReference type="NCBI Taxonomy" id="65489"/>
    <lineage>
        <taxon>Eukaryota</taxon>
        <taxon>Viridiplantae</taxon>
        <taxon>Streptophyta</taxon>
        <taxon>Embryophyta</taxon>
        <taxon>Tracheophyta</taxon>
        <taxon>Spermatophyta</taxon>
        <taxon>Magnoliopsida</taxon>
        <taxon>Liliopsida</taxon>
        <taxon>Poales</taxon>
        <taxon>Poaceae</taxon>
        <taxon>BOP clade</taxon>
        <taxon>Oryzoideae</taxon>
        <taxon>Oryzeae</taxon>
        <taxon>Oryzinae</taxon>
        <taxon>Oryza</taxon>
    </lineage>
</organism>
<name>A0A0D3HJ59_9ORYZ</name>
<dbReference type="Proteomes" id="UP000026960">
    <property type="component" value="Chromosome 11"/>
</dbReference>
<dbReference type="Gramene" id="OBART11G05630.1">
    <property type="protein sequence ID" value="OBART11G05630.1"/>
    <property type="gene ID" value="OBART11G05630"/>
</dbReference>
<proteinExistence type="predicted"/>
<dbReference type="PaxDb" id="65489-OBART11G05630.1"/>
<dbReference type="EnsemblPlants" id="OBART11G05630.2">
    <property type="protein sequence ID" value="OBART11G05630.2"/>
    <property type="gene ID" value="OBART11G05630"/>
</dbReference>
<reference evidence="1" key="1">
    <citation type="journal article" date="2009" name="Rice">
        <title>De Novo Next Generation Sequencing of Plant Genomes.</title>
        <authorList>
            <person name="Rounsley S."/>
            <person name="Marri P.R."/>
            <person name="Yu Y."/>
            <person name="He R."/>
            <person name="Sisneros N."/>
            <person name="Goicoechea J.L."/>
            <person name="Lee S.J."/>
            <person name="Angelova A."/>
            <person name="Kudrna D."/>
            <person name="Luo M."/>
            <person name="Affourtit J."/>
            <person name="Desany B."/>
            <person name="Knight J."/>
            <person name="Niazi F."/>
            <person name="Egholm M."/>
            <person name="Wing R.A."/>
        </authorList>
    </citation>
    <scope>NUCLEOTIDE SEQUENCE [LARGE SCALE GENOMIC DNA]</scope>
    <source>
        <strain evidence="1">IRGC 105608</strain>
    </source>
</reference>
<protein>
    <submittedName>
        <fullName evidence="1">Uncharacterized protein</fullName>
    </submittedName>
</protein>
<dbReference type="Gramene" id="OBART11G05630.2">
    <property type="protein sequence ID" value="OBART11G05630.2"/>
    <property type="gene ID" value="OBART11G05630"/>
</dbReference>
<dbReference type="EnsemblPlants" id="OBART11G05630.1">
    <property type="protein sequence ID" value="OBART11G05630.1"/>
    <property type="gene ID" value="OBART11G05630"/>
</dbReference>
<sequence length="70" mass="7835">MKPQLRWMQVSAGYGCQESSCARGNDEGCCAFGDDDEIREWRHGVQPRDLPCSGMPTLCYPTFSFTKEGP</sequence>
<dbReference type="AlphaFoldDB" id="A0A0D3HJ59"/>
<reference evidence="1" key="2">
    <citation type="submission" date="2015-03" db="UniProtKB">
        <authorList>
            <consortium name="EnsemblPlants"/>
        </authorList>
    </citation>
    <scope>IDENTIFICATION</scope>
</reference>
<evidence type="ECO:0000313" key="2">
    <source>
        <dbReference type="Proteomes" id="UP000026960"/>
    </source>
</evidence>
<accession>A0A0D3HJ59</accession>